<comment type="similarity">
    <text evidence="1">Belongs to the short-chain dehydrogenases/reductases (SDR) family.</text>
</comment>
<dbReference type="PANTHER" id="PTHR24320">
    <property type="entry name" value="RETINOL DEHYDROGENASE"/>
    <property type="match status" value="1"/>
</dbReference>
<dbReference type="CDD" id="cd05327">
    <property type="entry name" value="retinol-DH_like_SDR_c_like"/>
    <property type="match status" value="1"/>
</dbReference>
<dbReference type="GO" id="GO:0016491">
    <property type="term" value="F:oxidoreductase activity"/>
    <property type="evidence" value="ECO:0007669"/>
    <property type="project" value="UniProtKB-KW"/>
</dbReference>
<evidence type="ECO:0000313" key="3">
    <source>
        <dbReference type="EMBL" id="MBE1484939.1"/>
    </source>
</evidence>
<keyword evidence="2" id="KW-0560">Oxidoreductase</keyword>
<organism evidence="3 4">
    <name type="scientific">Plantactinospora soyae</name>
    <dbReference type="NCBI Taxonomy" id="1544732"/>
    <lineage>
        <taxon>Bacteria</taxon>
        <taxon>Bacillati</taxon>
        <taxon>Actinomycetota</taxon>
        <taxon>Actinomycetes</taxon>
        <taxon>Micromonosporales</taxon>
        <taxon>Micromonosporaceae</taxon>
        <taxon>Plantactinospora</taxon>
    </lineage>
</organism>
<dbReference type="NCBIfam" id="NF004846">
    <property type="entry name" value="PRK06197.1"/>
    <property type="match status" value="1"/>
</dbReference>
<proteinExistence type="inferred from homology"/>
<dbReference type="Pfam" id="PF00106">
    <property type="entry name" value="adh_short"/>
    <property type="match status" value="1"/>
</dbReference>
<dbReference type="PANTHER" id="PTHR24320:SF148">
    <property type="entry name" value="NAD(P)-BINDING ROSSMANN-FOLD SUPERFAMILY PROTEIN"/>
    <property type="match status" value="1"/>
</dbReference>
<accession>A0A927LZT8</accession>
<dbReference type="RefSeq" id="WP_192765221.1">
    <property type="nucleotide sequence ID" value="NZ_JADBEB010000001.1"/>
</dbReference>
<sequence length="319" mass="33804">MPRSAPDIDVPDLRGKLAVVTGANSGIGFGLSGRFARAGAEVILAVRNERKGAEAIAEIRARVPDAVLHLRELDLSSLASVAALGADLNRAGRPVDFLANNAGIMAPRRRAVTSDGIELQFATNYLGHFALTGHLLPLLRAAGSARVVSVSSLMSRLGRFDFDDLQSERRYQGVLAYGVSKLAQLVFARELDRRSVAAGWGIRSNAAHPGATITNLQVTGPTHGGRSVRLNQIRNRLLYLVPGVWQEIDAGILPALYAATSPDAEGAGFYGPDGFGELHGGPAPAKVPARALDDEAAARLWEVSERLSGVTYPKAHQPA</sequence>
<comment type="caution">
    <text evidence="3">The sequence shown here is derived from an EMBL/GenBank/DDBJ whole genome shotgun (WGS) entry which is preliminary data.</text>
</comment>
<dbReference type="InterPro" id="IPR036291">
    <property type="entry name" value="NAD(P)-bd_dom_sf"/>
</dbReference>
<protein>
    <submittedName>
        <fullName evidence="3">NAD(P)-dependent dehydrogenase (Short-subunit alcohol dehydrogenase family)</fullName>
    </submittedName>
</protein>
<evidence type="ECO:0000256" key="2">
    <source>
        <dbReference type="ARBA" id="ARBA00023002"/>
    </source>
</evidence>
<dbReference type="EMBL" id="JADBEB010000001">
    <property type="protein sequence ID" value="MBE1484939.1"/>
    <property type="molecule type" value="Genomic_DNA"/>
</dbReference>
<dbReference type="PRINTS" id="PR00081">
    <property type="entry name" value="GDHRDH"/>
</dbReference>
<dbReference type="Proteomes" id="UP000649753">
    <property type="component" value="Unassembled WGS sequence"/>
</dbReference>
<gene>
    <name evidence="3" type="ORF">H4W31_000577</name>
</gene>
<evidence type="ECO:0000313" key="4">
    <source>
        <dbReference type="Proteomes" id="UP000649753"/>
    </source>
</evidence>
<evidence type="ECO:0000256" key="1">
    <source>
        <dbReference type="ARBA" id="ARBA00006484"/>
    </source>
</evidence>
<dbReference type="Gene3D" id="3.40.50.720">
    <property type="entry name" value="NAD(P)-binding Rossmann-like Domain"/>
    <property type="match status" value="1"/>
</dbReference>
<dbReference type="SUPFAM" id="SSF51735">
    <property type="entry name" value="NAD(P)-binding Rossmann-fold domains"/>
    <property type="match status" value="1"/>
</dbReference>
<keyword evidence="4" id="KW-1185">Reference proteome</keyword>
<name>A0A927LZT8_9ACTN</name>
<dbReference type="NCBIfam" id="NF004513">
    <property type="entry name" value="PRK05854.1"/>
    <property type="match status" value="1"/>
</dbReference>
<dbReference type="AlphaFoldDB" id="A0A927LZT8"/>
<reference evidence="3" key="1">
    <citation type="submission" date="2020-10" db="EMBL/GenBank/DDBJ databases">
        <title>Sequencing the genomes of 1000 actinobacteria strains.</title>
        <authorList>
            <person name="Klenk H.-P."/>
        </authorList>
    </citation>
    <scope>NUCLEOTIDE SEQUENCE</scope>
    <source>
        <strain evidence="3">DSM 46832</strain>
    </source>
</reference>
<dbReference type="InterPro" id="IPR002347">
    <property type="entry name" value="SDR_fam"/>
</dbReference>